<comment type="caution">
    <text evidence="1">The sequence shown here is derived from an EMBL/GenBank/DDBJ whole genome shotgun (WGS) entry which is preliminary data.</text>
</comment>
<dbReference type="RefSeq" id="WP_058864031.1">
    <property type="nucleotide sequence ID" value="NZ_LPXO01000020.1"/>
</dbReference>
<evidence type="ECO:0008006" key="3">
    <source>
        <dbReference type="Google" id="ProtNLM"/>
    </source>
</evidence>
<evidence type="ECO:0000313" key="2">
    <source>
        <dbReference type="Proteomes" id="UP000054396"/>
    </source>
</evidence>
<evidence type="ECO:0000313" key="1">
    <source>
        <dbReference type="EMBL" id="KUF08894.1"/>
    </source>
</evidence>
<accession>A0A0W7WEJ4</accession>
<protein>
    <recommendedName>
        <fullName evidence="3">(R)-2-haloacid dehalogenase</fullName>
    </recommendedName>
</protein>
<organism evidence="1 2">
    <name type="scientific">Pseudoponticoccus marisrubri</name>
    <dbReference type="NCBI Taxonomy" id="1685382"/>
    <lineage>
        <taxon>Bacteria</taxon>
        <taxon>Pseudomonadati</taxon>
        <taxon>Pseudomonadota</taxon>
        <taxon>Alphaproteobacteria</taxon>
        <taxon>Rhodobacterales</taxon>
        <taxon>Roseobacteraceae</taxon>
        <taxon>Pseudoponticoccus</taxon>
    </lineage>
</organism>
<sequence>MPDLPRLKPDPIPAIQPVPEYAATGDLAEVYARTRAGLEVPWMGVVAMAFAHFPRFYGTLWSALEPTAGTEPFIHACAELRACAENEASRLSPPPILPRLIDTGYEEREIDDIRACNEVFSAGNMLYLLMASLARLLLEGKDWRGGGKAGGPAQRRPVAPKPVLIEPHHADPTIAALYADIRHTLGLPFVNTDYRAFARWPSYFAPAWEDLKRAVVRDDYEHHVARVHDRAVVLAAGLPNPTRLSSDALREAAAADATCEEVLAVVRLFQWLLPGLALNVAFLRAQLVDDGAFGQLTR</sequence>
<dbReference type="STRING" id="1685382.AVJ23_20110"/>
<reference evidence="1 2" key="1">
    <citation type="submission" date="2015-12" db="EMBL/GenBank/DDBJ databases">
        <authorList>
            <person name="Shamseldin A."/>
            <person name="Moawad H."/>
            <person name="Abd El-Rahim W.M."/>
            <person name="Sadowsky M.J."/>
        </authorList>
    </citation>
    <scope>NUCLEOTIDE SEQUENCE [LARGE SCALE GENOMIC DNA]</scope>
    <source>
        <strain evidence="1 2">SJ5A-1</strain>
    </source>
</reference>
<dbReference type="Proteomes" id="UP000054396">
    <property type="component" value="Unassembled WGS sequence"/>
</dbReference>
<dbReference type="EMBL" id="LPXO01000020">
    <property type="protein sequence ID" value="KUF08894.1"/>
    <property type="molecule type" value="Genomic_DNA"/>
</dbReference>
<proteinExistence type="predicted"/>
<gene>
    <name evidence="1" type="ORF">AVJ23_20110</name>
</gene>
<name>A0A0W7WEJ4_9RHOB</name>
<dbReference type="OrthoDB" id="7328355at2"/>
<dbReference type="AlphaFoldDB" id="A0A0W7WEJ4"/>
<dbReference type="InterPro" id="IPR029032">
    <property type="entry name" value="AhpD-like"/>
</dbReference>
<dbReference type="Gene3D" id="1.20.1290.10">
    <property type="entry name" value="AhpD-like"/>
    <property type="match status" value="1"/>
</dbReference>
<keyword evidence="2" id="KW-1185">Reference proteome</keyword>